<keyword evidence="9" id="KW-0521">NADP</keyword>
<comment type="similarity">
    <text evidence="1 9">Belongs to the Arg-specific ADP-ribosyltransferase family.</text>
</comment>
<dbReference type="SMART" id="SM00028">
    <property type="entry name" value="TPR"/>
    <property type="match status" value="5"/>
</dbReference>
<dbReference type="OrthoDB" id="7103806at2759"/>
<evidence type="ECO:0000256" key="4">
    <source>
        <dbReference type="ARBA" id="ARBA00022695"/>
    </source>
</evidence>
<dbReference type="Gene3D" id="1.25.40.10">
    <property type="entry name" value="Tetratricopeptide repeat domain"/>
    <property type="match status" value="2"/>
</dbReference>
<evidence type="ECO:0000256" key="5">
    <source>
        <dbReference type="ARBA" id="ARBA00022737"/>
    </source>
</evidence>
<feature type="region of interest" description="Disordered" evidence="10">
    <location>
        <begin position="150"/>
        <end position="172"/>
    </location>
</feature>
<dbReference type="Proteomes" id="UP000681722">
    <property type="component" value="Unassembled WGS sequence"/>
</dbReference>
<evidence type="ECO:0000256" key="1">
    <source>
        <dbReference type="ARBA" id="ARBA00009558"/>
    </source>
</evidence>
<dbReference type="Pfam" id="PF13424">
    <property type="entry name" value="TPR_12"/>
    <property type="match status" value="2"/>
</dbReference>
<feature type="compositionally biased region" description="Polar residues" evidence="10">
    <location>
        <begin position="150"/>
        <end position="171"/>
    </location>
</feature>
<keyword evidence="3 9" id="KW-0808">Transferase</keyword>
<evidence type="ECO:0000256" key="6">
    <source>
        <dbReference type="ARBA" id="ARBA00022803"/>
    </source>
</evidence>
<proteinExistence type="inferred from homology"/>
<dbReference type="PANTHER" id="PTHR45641:SF19">
    <property type="entry name" value="NEPHROCYSTIN-3"/>
    <property type="match status" value="1"/>
</dbReference>
<dbReference type="SUPFAM" id="SSF48452">
    <property type="entry name" value="TPR-like"/>
    <property type="match status" value="2"/>
</dbReference>
<dbReference type="PROSITE" id="PS51996">
    <property type="entry name" value="TR_MART"/>
    <property type="match status" value="1"/>
</dbReference>
<comment type="catalytic activity">
    <reaction evidence="7 9">
        <text>L-arginyl-[protein] + NAD(+) = N(omega)-(ADP-D-ribosyl)-L-arginyl-[protein] + nicotinamide + H(+)</text>
        <dbReference type="Rhea" id="RHEA:19149"/>
        <dbReference type="Rhea" id="RHEA-COMP:10532"/>
        <dbReference type="Rhea" id="RHEA-COMP:15087"/>
        <dbReference type="ChEBI" id="CHEBI:15378"/>
        <dbReference type="ChEBI" id="CHEBI:17154"/>
        <dbReference type="ChEBI" id="CHEBI:29965"/>
        <dbReference type="ChEBI" id="CHEBI:57540"/>
        <dbReference type="ChEBI" id="CHEBI:142554"/>
        <dbReference type="EC" id="2.4.2.31"/>
    </reaction>
</comment>
<organism evidence="11 13">
    <name type="scientific">Didymodactylos carnosus</name>
    <dbReference type="NCBI Taxonomy" id="1234261"/>
    <lineage>
        <taxon>Eukaryota</taxon>
        <taxon>Metazoa</taxon>
        <taxon>Spiralia</taxon>
        <taxon>Gnathifera</taxon>
        <taxon>Rotifera</taxon>
        <taxon>Eurotatoria</taxon>
        <taxon>Bdelloidea</taxon>
        <taxon>Philodinida</taxon>
        <taxon>Philodinidae</taxon>
        <taxon>Didymodactylos</taxon>
    </lineage>
</organism>
<dbReference type="Pfam" id="PF01129">
    <property type="entry name" value="ART"/>
    <property type="match status" value="1"/>
</dbReference>
<dbReference type="AlphaFoldDB" id="A0A815C235"/>
<dbReference type="EC" id="2.4.2.31" evidence="9"/>
<name>A0A815C235_9BILA</name>
<evidence type="ECO:0000256" key="10">
    <source>
        <dbReference type="SAM" id="MobiDB-lite"/>
    </source>
</evidence>
<comment type="caution">
    <text evidence="11">The sequence shown here is derived from an EMBL/GenBank/DDBJ whole genome shotgun (WGS) entry which is preliminary data.</text>
</comment>
<evidence type="ECO:0000256" key="9">
    <source>
        <dbReference type="RuleBase" id="RU361228"/>
    </source>
</evidence>
<reference evidence="11" key="1">
    <citation type="submission" date="2021-02" db="EMBL/GenBank/DDBJ databases">
        <authorList>
            <person name="Nowell W R."/>
        </authorList>
    </citation>
    <scope>NUCLEOTIDE SEQUENCE</scope>
</reference>
<feature type="repeat" description="TPR" evidence="8">
    <location>
        <begin position="592"/>
        <end position="625"/>
    </location>
</feature>
<dbReference type="EMBL" id="CAJOBC010026225">
    <property type="protein sequence ID" value="CAF4070065.1"/>
    <property type="molecule type" value="Genomic_DNA"/>
</dbReference>
<evidence type="ECO:0000256" key="7">
    <source>
        <dbReference type="ARBA" id="ARBA00047597"/>
    </source>
</evidence>
<keyword evidence="13" id="KW-1185">Reference proteome</keyword>
<dbReference type="InterPro" id="IPR019734">
    <property type="entry name" value="TPR_rpt"/>
</dbReference>
<dbReference type="Gene3D" id="3.90.176.10">
    <property type="entry name" value="Toxin ADP-ribosyltransferase, Chain A, domain 1"/>
    <property type="match status" value="1"/>
</dbReference>
<keyword evidence="5" id="KW-0677">Repeat</keyword>
<evidence type="ECO:0000313" key="11">
    <source>
        <dbReference type="EMBL" id="CAF1277433.1"/>
    </source>
</evidence>
<keyword evidence="2 9" id="KW-0328">Glycosyltransferase</keyword>
<dbReference type="InterPro" id="IPR000768">
    <property type="entry name" value="ART"/>
</dbReference>
<evidence type="ECO:0000313" key="12">
    <source>
        <dbReference type="EMBL" id="CAF4070065.1"/>
    </source>
</evidence>
<dbReference type="GO" id="GO:0106274">
    <property type="term" value="F:NAD+-protein-arginine ADP-ribosyltransferase activity"/>
    <property type="evidence" value="ECO:0007669"/>
    <property type="project" value="UniProtKB-EC"/>
</dbReference>
<keyword evidence="9" id="KW-0520">NAD</keyword>
<accession>A0A815C235</accession>
<dbReference type="Proteomes" id="UP000663829">
    <property type="component" value="Unassembled WGS sequence"/>
</dbReference>
<evidence type="ECO:0000256" key="8">
    <source>
        <dbReference type="PROSITE-ProRule" id="PRU00339"/>
    </source>
</evidence>
<evidence type="ECO:0000313" key="13">
    <source>
        <dbReference type="Proteomes" id="UP000663829"/>
    </source>
</evidence>
<protein>
    <recommendedName>
        <fullName evidence="9">NAD(P)(+)--arginine ADP-ribosyltransferase</fullName>
        <ecNumber evidence="9">2.4.2.31</ecNumber>
    </recommendedName>
    <alternativeName>
        <fullName evidence="9">Mono(ADP-ribosyl)transferase</fullName>
    </alternativeName>
</protein>
<dbReference type="PANTHER" id="PTHR45641">
    <property type="entry name" value="TETRATRICOPEPTIDE REPEAT PROTEIN (AFU_ORTHOLOGUE AFUA_6G03870)"/>
    <property type="match status" value="1"/>
</dbReference>
<dbReference type="GO" id="GO:0016779">
    <property type="term" value="F:nucleotidyltransferase activity"/>
    <property type="evidence" value="ECO:0007669"/>
    <property type="project" value="UniProtKB-KW"/>
</dbReference>
<feature type="repeat" description="TPR" evidence="8">
    <location>
        <begin position="508"/>
        <end position="541"/>
    </location>
</feature>
<keyword evidence="6 8" id="KW-0802">TPR repeat</keyword>
<gene>
    <name evidence="11" type="ORF">GPM918_LOCUS27389</name>
    <name evidence="12" type="ORF">SRO942_LOCUS27704</name>
</gene>
<dbReference type="InterPro" id="IPR011990">
    <property type="entry name" value="TPR-like_helical_dom_sf"/>
</dbReference>
<evidence type="ECO:0000256" key="2">
    <source>
        <dbReference type="ARBA" id="ARBA00022676"/>
    </source>
</evidence>
<evidence type="ECO:0000256" key="3">
    <source>
        <dbReference type="ARBA" id="ARBA00022679"/>
    </source>
</evidence>
<keyword evidence="4" id="KW-0548">Nucleotidyltransferase</keyword>
<dbReference type="SUPFAM" id="SSF56399">
    <property type="entry name" value="ADP-ribosylation"/>
    <property type="match status" value="1"/>
</dbReference>
<dbReference type="EMBL" id="CAJNOQ010011465">
    <property type="protein sequence ID" value="CAF1277433.1"/>
    <property type="molecule type" value="Genomic_DNA"/>
</dbReference>
<sequence>MGAITIWLDELYKLGSSDKNDRVTTHLSLCKFDPYLITIRDLQKCNDYISNLQEDKDTVLLIISSDTSSLSAVISKLLKLPQIESIYILCSNEFNTAELFEISSKVVGVYTHVEVLYHQLRQLPNSRRLRRQGFNRMDFNLKSLPPHNVNPSIHTTTTMRTEPPSSLTRDTANTKRQEAEFMYAQFLRDILIELDSTQEEMVKFCRQKCEGIETQLDYINDFDDYYATCNAIYWYTKDSFLYRLLNKALRDLDIDTLYLLRYFIKDLHLQLKQRHASQQQTAKLTIKTVYRGQLMNNDEFDRKIRNNLGGFFSVSSFFSTTLHQNVASVYAGDVSRNKTSREQSILFYIHIDTTINKFPYANISEESAFEGDEDEILFTMGAVFRIVSVDLDIEQGFYIVHLKLTGEEDEELKQLTQYLRKDVIDENAGASFAQLMVKMGHYRVAESAYLSLFENDIYVGHPDSHSFFLNQLGFIYEETGQPEKAREYHNKSLEIRLMQSLNEDRSLSTIYNNLGENSREIGNYEQALFYYNKALETEQPLSEPDQHLLALYHNNIGLVYDAQQRYSDALEMYSTSISIKLKTLPLLHSSFALTYNNMGAAYYDLCDYVKATEYFRKTLQIRLNSLQPDHHQLALAYYSLAQSLYKQGTLQEALDNMKKAYAIRCKRLSADDPQLIEDQRWILHVEKEIVDARAR</sequence>
<dbReference type="PROSITE" id="PS50005">
    <property type="entry name" value="TPR"/>
    <property type="match status" value="2"/>
</dbReference>